<organism evidence="6 7">
    <name type="scientific">Brevibacterium linens</name>
    <dbReference type="NCBI Taxonomy" id="1703"/>
    <lineage>
        <taxon>Bacteria</taxon>
        <taxon>Bacillati</taxon>
        <taxon>Actinomycetota</taxon>
        <taxon>Actinomycetes</taxon>
        <taxon>Micrococcales</taxon>
        <taxon>Brevibacteriaceae</taxon>
        <taxon>Brevibacterium</taxon>
    </lineage>
</organism>
<feature type="signal peptide" evidence="3">
    <location>
        <begin position="1"/>
        <end position="26"/>
    </location>
</feature>
<dbReference type="RefSeq" id="WP_052239912.1">
    <property type="nucleotide sequence ID" value="NZ_JBCLTJ010000009.1"/>
</dbReference>
<dbReference type="AlphaFoldDB" id="A0A0B9ATG4"/>
<evidence type="ECO:0000256" key="2">
    <source>
        <dbReference type="SAM" id="MobiDB-lite"/>
    </source>
</evidence>
<protein>
    <submittedName>
        <fullName evidence="6">N-acetylmuramoyl-L-alanine amidase family 2</fullName>
    </submittedName>
</protein>
<feature type="domain" description="Peptidoglycan recognition protein family" evidence="5">
    <location>
        <begin position="232"/>
        <end position="380"/>
    </location>
</feature>
<dbReference type="Pfam" id="PF01510">
    <property type="entry name" value="Amidase_2"/>
    <property type="match status" value="1"/>
</dbReference>
<dbReference type="EMBL" id="JTJZ01000018">
    <property type="protein sequence ID" value="KHS52643.1"/>
    <property type="molecule type" value="Genomic_DNA"/>
</dbReference>
<sequence>MKPLPFLASALTGILLAATLSGPALAASPETHTNTPGTAAAGVSEPTAGLGDAGTGKDDTEPGATAVDPAQDVDPAAADTDGTPSETTVDAQTDEVTELSVDSSDVTIIGATWEGEDPDLEIRTRDGNGWSEWESLPTDDEGGPDVSSAEAAQIPAASSQSQSVALPVLDSDAVEVRAADEQADTDDLQITQVSTAVTKADAQVAKSAGGVSAHSATGPALDAQISAKDLRSKIVTRKQWGANEKLVRCATDKTSSAKGVFIHHTAGSNSYSKAQAPAIIRGYLAYHTQNRGWCDLGYNFLVDKYGTMYEGRAGSLDKAVTGAHASGFNSWTIGISVLGTYSSAAPSSAAQTSVKRLVAWKAGQYGFNPTGKMTLTSGGGGTSKFALGKKVSLNVVAGHRDTSYTECPGLAFYNKLGSIRSGAKALMPELSPPPTKAPVKSPAPKPKTYPTKGAIGTYYQKNVAKTGKPVGPEKKLKNPNGAYQTFAKGTVYWSKSTGAHFLTKGQIRVAYKRVKYEKGVLGFPSSDKKTFKHRKSARYQNFRSGMITWSPQTGSDVIYGGFLTKWKKMGTERSKLGLPKSDRTVKNGVKRQNFERGYMTYTKKTGIKVYIRK</sequence>
<feature type="domain" description="N-acetylmuramoyl-L-alanine amidase" evidence="4">
    <location>
        <begin position="250"/>
        <end position="409"/>
    </location>
</feature>
<dbReference type="SUPFAM" id="SSF55846">
    <property type="entry name" value="N-acetylmuramoyl-L-alanine amidase-like"/>
    <property type="match status" value="1"/>
</dbReference>
<gene>
    <name evidence="6" type="ORF">AE0388_1626</name>
</gene>
<accession>A0A0B9ATG4</accession>
<feature type="region of interest" description="Disordered" evidence="2">
    <location>
        <begin position="114"/>
        <end position="148"/>
    </location>
</feature>
<keyword evidence="3" id="KW-0732">Signal</keyword>
<dbReference type="PATRIC" id="fig|1703.6.peg.1514"/>
<dbReference type="Gene3D" id="3.40.80.10">
    <property type="entry name" value="Peptidoglycan recognition protein-like"/>
    <property type="match status" value="1"/>
</dbReference>
<evidence type="ECO:0000256" key="3">
    <source>
        <dbReference type="SAM" id="SignalP"/>
    </source>
</evidence>
<feature type="compositionally biased region" description="Polar residues" evidence="2">
    <location>
        <begin position="82"/>
        <end position="91"/>
    </location>
</feature>
<feature type="compositionally biased region" description="Low complexity" evidence="2">
    <location>
        <begin position="64"/>
        <end position="81"/>
    </location>
</feature>
<comment type="similarity">
    <text evidence="1">Belongs to the N-acetylmuramoyl-L-alanine amidase 2 family.</text>
</comment>
<proteinExistence type="inferred from homology"/>
<evidence type="ECO:0000256" key="1">
    <source>
        <dbReference type="ARBA" id="ARBA00007553"/>
    </source>
</evidence>
<feature type="chain" id="PRO_5002146063" evidence="3">
    <location>
        <begin position="27"/>
        <end position="613"/>
    </location>
</feature>
<dbReference type="InterPro" id="IPR013207">
    <property type="entry name" value="LGFP"/>
</dbReference>
<dbReference type="InterPro" id="IPR036505">
    <property type="entry name" value="Amidase/PGRP_sf"/>
</dbReference>
<dbReference type="OrthoDB" id="514320at2"/>
<dbReference type="Proteomes" id="UP000031488">
    <property type="component" value="Unassembled WGS sequence"/>
</dbReference>
<reference evidence="6 7" key="1">
    <citation type="submission" date="2014-11" db="EMBL/GenBank/DDBJ databases">
        <title>Draft Genome Sequence of Brevibacterium linens AE038-8.</title>
        <authorList>
            <person name="Maizel D."/>
            <person name="Utturkar S.M."/>
            <person name="Brown S.D."/>
            <person name="Ferrero M."/>
            <person name="Rosen B.P."/>
        </authorList>
    </citation>
    <scope>NUCLEOTIDE SEQUENCE [LARGE SCALE GENOMIC DNA]</scope>
    <source>
        <strain evidence="6 7">AE038-8</strain>
    </source>
</reference>
<keyword evidence="7" id="KW-1185">Reference proteome</keyword>
<evidence type="ECO:0000313" key="7">
    <source>
        <dbReference type="Proteomes" id="UP000031488"/>
    </source>
</evidence>
<dbReference type="GO" id="GO:0009253">
    <property type="term" value="P:peptidoglycan catabolic process"/>
    <property type="evidence" value="ECO:0007669"/>
    <property type="project" value="InterPro"/>
</dbReference>
<dbReference type="PANTHER" id="PTHR11022:SF41">
    <property type="entry name" value="PEPTIDOGLYCAN-RECOGNITION PROTEIN LC-RELATED"/>
    <property type="match status" value="1"/>
</dbReference>
<dbReference type="Pfam" id="PF08310">
    <property type="entry name" value="LGFP"/>
    <property type="match status" value="2"/>
</dbReference>
<dbReference type="InterPro" id="IPR015510">
    <property type="entry name" value="PGRP"/>
</dbReference>
<evidence type="ECO:0000259" key="5">
    <source>
        <dbReference type="SMART" id="SM00701"/>
    </source>
</evidence>
<dbReference type="GO" id="GO:0008745">
    <property type="term" value="F:N-acetylmuramoyl-L-alanine amidase activity"/>
    <property type="evidence" value="ECO:0007669"/>
    <property type="project" value="InterPro"/>
</dbReference>
<evidence type="ECO:0000259" key="4">
    <source>
        <dbReference type="SMART" id="SM00644"/>
    </source>
</evidence>
<feature type="region of interest" description="Disordered" evidence="2">
    <location>
        <begin position="426"/>
        <end position="451"/>
    </location>
</feature>
<dbReference type="SMART" id="SM00701">
    <property type="entry name" value="PGRP"/>
    <property type="match status" value="1"/>
</dbReference>
<name>A0A0B9ATG4_BRELN</name>
<dbReference type="InterPro" id="IPR006619">
    <property type="entry name" value="PGRP_domain_met/bac"/>
</dbReference>
<dbReference type="CDD" id="cd06583">
    <property type="entry name" value="PGRP"/>
    <property type="match status" value="1"/>
</dbReference>
<dbReference type="SMART" id="SM00644">
    <property type="entry name" value="Ami_2"/>
    <property type="match status" value="1"/>
</dbReference>
<dbReference type="PANTHER" id="PTHR11022">
    <property type="entry name" value="PEPTIDOGLYCAN RECOGNITION PROTEIN"/>
    <property type="match status" value="1"/>
</dbReference>
<comment type="caution">
    <text evidence="6">The sequence shown here is derived from an EMBL/GenBank/DDBJ whole genome shotgun (WGS) entry which is preliminary data.</text>
</comment>
<feature type="compositionally biased region" description="Pro residues" evidence="2">
    <location>
        <begin position="430"/>
        <end position="447"/>
    </location>
</feature>
<dbReference type="InterPro" id="IPR002502">
    <property type="entry name" value="Amidase_domain"/>
</dbReference>
<dbReference type="GO" id="GO:0008270">
    <property type="term" value="F:zinc ion binding"/>
    <property type="evidence" value="ECO:0007669"/>
    <property type="project" value="InterPro"/>
</dbReference>
<evidence type="ECO:0000313" key="6">
    <source>
        <dbReference type="EMBL" id="KHS52643.1"/>
    </source>
</evidence>
<feature type="region of interest" description="Disordered" evidence="2">
    <location>
        <begin position="26"/>
        <end position="91"/>
    </location>
</feature>